<evidence type="ECO:0000313" key="2">
    <source>
        <dbReference type="Proteomes" id="UP000723463"/>
    </source>
</evidence>
<proteinExistence type="predicted"/>
<dbReference type="Proteomes" id="UP000723463">
    <property type="component" value="Unassembled WGS sequence"/>
</dbReference>
<name>A0A9P6FFJ0_9FUNG</name>
<accession>A0A9P6FFJ0</accession>
<sequence>MPQLLLVFADNRRDKKVYQTSTTADSMVDDDVSESLPVLEESQAAMEESWRTLTAACIDKMQGRSVDDLELPDVETQGVEDVLLEQVLSLLSKPAVSAVDYSAMFTALTGVVDLRRH</sequence>
<comment type="caution">
    <text evidence="1">The sequence shown here is derived from an EMBL/GenBank/DDBJ whole genome shotgun (WGS) entry which is preliminary data.</text>
</comment>
<reference evidence="1" key="1">
    <citation type="journal article" date="2020" name="Fungal Divers.">
        <title>Resolving the Mortierellaceae phylogeny through synthesis of multi-gene phylogenetics and phylogenomics.</title>
        <authorList>
            <person name="Vandepol N."/>
            <person name="Liber J."/>
            <person name="Desiro A."/>
            <person name="Na H."/>
            <person name="Kennedy M."/>
            <person name="Barry K."/>
            <person name="Grigoriev I.V."/>
            <person name="Miller A.N."/>
            <person name="O'Donnell K."/>
            <person name="Stajich J.E."/>
            <person name="Bonito G."/>
        </authorList>
    </citation>
    <scope>NUCLEOTIDE SEQUENCE</scope>
    <source>
        <strain evidence="1">NRRL 2591</strain>
    </source>
</reference>
<gene>
    <name evidence="1" type="ORF">EC957_001588</name>
</gene>
<dbReference type="AlphaFoldDB" id="A0A9P6FFJ0"/>
<protein>
    <submittedName>
        <fullName evidence="1">Uncharacterized protein</fullName>
    </submittedName>
</protein>
<dbReference type="EMBL" id="JAAAXW010000013">
    <property type="protein sequence ID" value="KAF9550102.1"/>
    <property type="molecule type" value="Genomic_DNA"/>
</dbReference>
<keyword evidence="2" id="KW-1185">Reference proteome</keyword>
<organism evidence="1 2">
    <name type="scientific">Mortierella hygrophila</name>
    <dbReference type="NCBI Taxonomy" id="979708"/>
    <lineage>
        <taxon>Eukaryota</taxon>
        <taxon>Fungi</taxon>
        <taxon>Fungi incertae sedis</taxon>
        <taxon>Mucoromycota</taxon>
        <taxon>Mortierellomycotina</taxon>
        <taxon>Mortierellomycetes</taxon>
        <taxon>Mortierellales</taxon>
        <taxon>Mortierellaceae</taxon>
        <taxon>Mortierella</taxon>
    </lineage>
</organism>
<evidence type="ECO:0000313" key="1">
    <source>
        <dbReference type="EMBL" id="KAF9550102.1"/>
    </source>
</evidence>